<feature type="transmembrane region" description="Helical" evidence="7">
    <location>
        <begin position="52"/>
        <end position="75"/>
    </location>
</feature>
<feature type="transmembrane region" description="Helical" evidence="7">
    <location>
        <begin position="138"/>
        <end position="163"/>
    </location>
</feature>
<dbReference type="PIRSF" id="PIRSF006603">
    <property type="entry name" value="DinF"/>
    <property type="match status" value="1"/>
</dbReference>
<accession>A0ABR7F774</accession>
<evidence type="ECO:0000313" key="8">
    <source>
        <dbReference type="EMBL" id="MBC5671057.1"/>
    </source>
</evidence>
<dbReference type="Proteomes" id="UP000654573">
    <property type="component" value="Unassembled WGS sequence"/>
</dbReference>
<evidence type="ECO:0000256" key="7">
    <source>
        <dbReference type="SAM" id="Phobius"/>
    </source>
</evidence>
<dbReference type="InterPro" id="IPR052031">
    <property type="entry name" value="Membrane_Transporter-Flippase"/>
</dbReference>
<feature type="transmembrane region" description="Helical" evidence="7">
    <location>
        <begin position="421"/>
        <end position="439"/>
    </location>
</feature>
<comment type="caution">
    <text evidence="8">The sequence shown here is derived from an EMBL/GenBank/DDBJ whole genome shotgun (WGS) entry which is preliminary data.</text>
</comment>
<keyword evidence="9" id="KW-1185">Reference proteome</keyword>
<keyword evidence="3" id="KW-1003">Cell membrane</keyword>
<proteinExistence type="predicted"/>
<feature type="transmembrane region" description="Helical" evidence="7">
    <location>
        <begin position="96"/>
        <end position="118"/>
    </location>
</feature>
<evidence type="ECO:0000256" key="5">
    <source>
        <dbReference type="ARBA" id="ARBA00022989"/>
    </source>
</evidence>
<keyword evidence="2" id="KW-0813">Transport</keyword>
<evidence type="ECO:0000256" key="6">
    <source>
        <dbReference type="ARBA" id="ARBA00023136"/>
    </source>
</evidence>
<dbReference type="CDD" id="cd13138">
    <property type="entry name" value="MATE_yoeA_like"/>
    <property type="match status" value="1"/>
</dbReference>
<feature type="transmembrane region" description="Helical" evidence="7">
    <location>
        <begin position="170"/>
        <end position="191"/>
    </location>
</feature>
<sequence length="462" mass="49710">MSDAERKRDMVNGSMGSSLFLFALPLFFSSLLQMLYNTADLLFVGNFVGKQAAAAVGAGGLLVTCLIGLFTGLSVGAGVAAAQAAGAGKWKRLENILHTAICTAVLGGTAVMLAGLLFSESILRVMHTPASVMEDAVSYIQIYFISMVPMIVYNMAAGILRAYGDSGTPFYILAAGGILNVLTDGLLVAVLHMGVRGAAVATVVSQSFSAVAVLYVLMKGKEKLRLKPGKLKISKEELGKILHLGIPSGIQSVVITLSNIIIQYYINGYGENAVAAFAAYFKLENFLYLPAMAFGQAATTFAGQNAGAEKYKRIRKGISLAALISGGIVAGIACVLMLGRESLFLLFVKDWEVASYGIQIIMITFPFYWLYPIMEVFGGAIRGMGYSVIPMFVILSTLCGARIGLLAFFNDRVQEVKAVAAVYPITWFLAVLAYFFIFYKIVFTFERRCICEHTGENRGLVE</sequence>
<feature type="transmembrane region" description="Helical" evidence="7">
    <location>
        <begin position="318"/>
        <end position="338"/>
    </location>
</feature>
<feature type="transmembrane region" description="Helical" evidence="7">
    <location>
        <begin position="238"/>
        <end position="266"/>
    </location>
</feature>
<feature type="transmembrane region" description="Helical" evidence="7">
    <location>
        <begin position="383"/>
        <end position="409"/>
    </location>
</feature>
<feature type="transmembrane region" description="Helical" evidence="7">
    <location>
        <begin position="12"/>
        <end position="32"/>
    </location>
</feature>
<feature type="transmembrane region" description="Helical" evidence="7">
    <location>
        <begin position="353"/>
        <end position="371"/>
    </location>
</feature>
<dbReference type="PANTHER" id="PTHR43549">
    <property type="entry name" value="MULTIDRUG RESISTANCE PROTEIN YPNP-RELATED"/>
    <property type="match status" value="1"/>
</dbReference>
<name>A0ABR7F774_9FIRM</name>
<evidence type="ECO:0000256" key="3">
    <source>
        <dbReference type="ARBA" id="ARBA00022475"/>
    </source>
</evidence>
<evidence type="ECO:0000256" key="4">
    <source>
        <dbReference type="ARBA" id="ARBA00022692"/>
    </source>
</evidence>
<evidence type="ECO:0000256" key="1">
    <source>
        <dbReference type="ARBA" id="ARBA00004651"/>
    </source>
</evidence>
<dbReference type="EMBL" id="JACOOU010000001">
    <property type="protein sequence ID" value="MBC5671057.1"/>
    <property type="molecule type" value="Genomic_DNA"/>
</dbReference>
<feature type="transmembrane region" description="Helical" evidence="7">
    <location>
        <begin position="197"/>
        <end position="217"/>
    </location>
</feature>
<keyword evidence="6 7" id="KW-0472">Membrane</keyword>
<keyword evidence="4 7" id="KW-0812">Transmembrane</keyword>
<dbReference type="RefSeq" id="WP_103731049.1">
    <property type="nucleotide sequence ID" value="NZ_JACOOU010000001.1"/>
</dbReference>
<dbReference type="Pfam" id="PF01554">
    <property type="entry name" value="MatE"/>
    <property type="match status" value="2"/>
</dbReference>
<dbReference type="PANTHER" id="PTHR43549:SF3">
    <property type="entry name" value="MULTIDRUG RESISTANCE PROTEIN YPNP-RELATED"/>
    <property type="match status" value="1"/>
</dbReference>
<evidence type="ECO:0000313" key="9">
    <source>
        <dbReference type="Proteomes" id="UP000654573"/>
    </source>
</evidence>
<feature type="transmembrane region" description="Helical" evidence="7">
    <location>
        <begin position="286"/>
        <end position="306"/>
    </location>
</feature>
<dbReference type="InterPro" id="IPR002528">
    <property type="entry name" value="MATE_fam"/>
</dbReference>
<comment type="subcellular location">
    <subcellularLocation>
        <location evidence="1">Cell membrane</location>
        <topology evidence="1">Multi-pass membrane protein</topology>
    </subcellularLocation>
</comment>
<evidence type="ECO:0000256" key="2">
    <source>
        <dbReference type="ARBA" id="ARBA00022448"/>
    </source>
</evidence>
<keyword evidence="5 7" id="KW-1133">Transmembrane helix</keyword>
<dbReference type="InterPro" id="IPR048279">
    <property type="entry name" value="MdtK-like"/>
</dbReference>
<dbReference type="NCBIfam" id="TIGR00797">
    <property type="entry name" value="matE"/>
    <property type="match status" value="1"/>
</dbReference>
<protein>
    <submittedName>
        <fullName evidence="8">MATE family efflux transporter</fullName>
    </submittedName>
</protein>
<gene>
    <name evidence="8" type="ORF">H8S76_02265</name>
</gene>
<organism evidence="8 9">
    <name type="scientific">Blautia celeris</name>
    <dbReference type="NCBI Taxonomy" id="2763026"/>
    <lineage>
        <taxon>Bacteria</taxon>
        <taxon>Bacillati</taxon>
        <taxon>Bacillota</taxon>
        <taxon>Clostridia</taxon>
        <taxon>Lachnospirales</taxon>
        <taxon>Lachnospiraceae</taxon>
        <taxon>Blautia</taxon>
    </lineage>
</organism>
<reference evidence="8 9" key="1">
    <citation type="submission" date="2020-08" db="EMBL/GenBank/DDBJ databases">
        <title>Genome public.</title>
        <authorList>
            <person name="Liu C."/>
            <person name="Sun Q."/>
        </authorList>
    </citation>
    <scope>NUCLEOTIDE SEQUENCE [LARGE SCALE GENOMIC DNA]</scope>
    <source>
        <strain evidence="8 9">NSJ-34</strain>
    </source>
</reference>